<sequence>MYFILILFCTIISTIIGLVVYNLISSNKNVFGILSVILTNVILMLFFNMISLIWCTLIAIGIYVIVLKIRFKRNITN</sequence>
<evidence type="ECO:0000313" key="2">
    <source>
        <dbReference type="EMBL" id="KXY41444.1"/>
    </source>
</evidence>
<feature type="transmembrane region" description="Helical" evidence="1">
    <location>
        <begin position="5"/>
        <end position="24"/>
    </location>
</feature>
<name>A0A9X0SN24_BACCE</name>
<reference evidence="2 3" key="1">
    <citation type="submission" date="2015-12" db="EMBL/GenBank/DDBJ databases">
        <title>Bacillus cereus Group isolate.</title>
        <authorList>
            <person name="Kovac J."/>
        </authorList>
    </citation>
    <scope>NUCLEOTIDE SEQUENCE [LARGE SCALE GENOMIC DNA]</scope>
    <source>
        <strain evidence="2 3">FSL K6-0073</strain>
    </source>
</reference>
<proteinExistence type="predicted"/>
<accession>A0A9X0SN24</accession>
<evidence type="ECO:0000313" key="3">
    <source>
        <dbReference type="Proteomes" id="UP000075476"/>
    </source>
</evidence>
<comment type="caution">
    <text evidence="2">The sequence shown here is derived from an EMBL/GenBank/DDBJ whole genome shotgun (WGS) entry which is preliminary data.</text>
</comment>
<organism evidence="2 3">
    <name type="scientific">Bacillus cereus</name>
    <dbReference type="NCBI Taxonomy" id="1396"/>
    <lineage>
        <taxon>Bacteria</taxon>
        <taxon>Bacillati</taxon>
        <taxon>Bacillota</taxon>
        <taxon>Bacilli</taxon>
        <taxon>Bacillales</taxon>
        <taxon>Bacillaceae</taxon>
        <taxon>Bacillus</taxon>
        <taxon>Bacillus cereus group</taxon>
    </lineage>
</organism>
<protein>
    <submittedName>
        <fullName evidence="2">Uncharacterized protein</fullName>
    </submittedName>
</protein>
<gene>
    <name evidence="2" type="ORF">AT268_14430</name>
</gene>
<keyword evidence="1" id="KW-0472">Membrane</keyword>
<dbReference type="EMBL" id="LOMO01000065">
    <property type="protein sequence ID" value="KXY41444.1"/>
    <property type="molecule type" value="Genomic_DNA"/>
</dbReference>
<dbReference type="AlphaFoldDB" id="A0A9X0SN24"/>
<evidence type="ECO:0000256" key="1">
    <source>
        <dbReference type="SAM" id="Phobius"/>
    </source>
</evidence>
<keyword evidence="1" id="KW-1133">Transmembrane helix</keyword>
<feature type="transmembrane region" description="Helical" evidence="1">
    <location>
        <begin position="36"/>
        <end position="66"/>
    </location>
</feature>
<dbReference type="Proteomes" id="UP000075476">
    <property type="component" value="Unassembled WGS sequence"/>
</dbReference>
<keyword evidence="1" id="KW-0812">Transmembrane</keyword>